<proteinExistence type="predicted"/>
<dbReference type="InterPro" id="IPR036097">
    <property type="entry name" value="HisK_dim/P_sf"/>
</dbReference>
<gene>
    <name evidence="14" type="ORF">FB470_007062</name>
</gene>
<dbReference type="PANTHER" id="PTHR45436">
    <property type="entry name" value="SENSOR HISTIDINE KINASE YKOH"/>
    <property type="match status" value="1"/>
</dbReference>
<dbReference type="InterPro" id="IPR036890">
    <property type="entry name" value="HATPase_C_sf"/>
</dbReference>
<dbReference type="InterPro" id="IPR003660">
    <property type="entry name" value="HAMP_dom"/>
</dbReference>
<comment type="catalytic activity">
    <reaction evidence="1">
        <text>ATP + protein L-histidine = ADP + protein N-phospho-L-histidine.</text>
        <dbReference type="EC" id="2.7.13.3"/>
    </reaction>
</comment>
<evidence type="ECO:0000259" key="13">
    <source>
        <dbReference type="PROSITE" id="PS50885"/>
    </source>
</evidence>
<feature type="transmembrane region" description="Helical" evidence="11">
    <location>
        <begin position="12"/>
        <end position="39"/>
    </location>
</feature>
<keyword evidence="5" id="KW-0808">Transferase</keyword>
<dbReference type="Pfam" id="PF00512">
    <property type="entry name" value="HisKA"/>
    <property type="match status" value="1"/>
</dbReference>
<keyword evidence="6 11" id="KW-0812">Transmembrane</keyword>
<dbReference type="SUPFAM" id="SSF55874">
    <property type="entry name" value="ATPase domain of HSP90 chaperone/DNA topoisomerase II/histidine kinase"/>
    <property type="match status" value="1"/>
</dbReference>
<evidence type="ECO:0000256" key="7">
    <source>
        <dbReference type="ARBA" id="ARBA00022777"/>
    </source>
</evidence>
<evidence type="ECO:0000256" key="1">
    <source>
        <dbReference type="ARBA" id="ARBA00000085"/>
    </source>
</evidence>
<dbReference type="PRINTS" id="PR00344">
    <property type="entry name" value="BCTRLSENSOR"/>
</dbReference>
<dbReference type="SMART" id="SM00387">
    <property type="entry name" value="HATPase_c"/>
    <property type="match status" value="1"/>
</dbReference>
<dbReference type="CDD" id="cd00075">
    <property type="entry name" value="HATPase"/>
    <property type="match status" value="1"/>
</dbReference>
<keyword evidence="8 11" id="KW-1133">Transmembrane helix</keyword>
<dbReference type="InterPro" id="IPR003661">
    <property type="entry name" value="HisK_dim/P_dom"/>
</dbReference>
<dbReference type="Pfam" id="PF00672">
    <property type="entry name" value="HAMP"/>
    <property type="match status" value="1"/>
</dbReference>
<dbReference type="Gene3D" id="6.10.340.10">
    <property type="match status" value="1"/>
</dbReference>
<dbReference type="SMART" id="SM00388">
    <property type="entry name" value="HisKA"/>
    <property type="match status" value="1"/>
</dbReference>
<name>A0ABU0F6C4_9PSEU</name>
<evidence type="ECO:0000259" key="12">
    <source>
        <dbReference type="PROSITE" id="PS50109"/>
    </source>
</evidence>
<dbReference type="SMART" id="SM00304">
    <property type="entry name" value="HAMP"/>
    <property type="match status" value="1"/>
</dbReference>
<dbReference type="PROSITE" id="PS50885">
    <property type="entry name" value="HAMP"/>
    <property type="match status" value="1"/>
</dbReference>
<comment type="caution">
    <text evidence="14">The sequence shown here is derived from an EMBL/GenBank/DDBJ whole genome shotgun (WGS) entry which is preliminary data.</text>
</comment>
<dbReference type="CDD" id="cd00082">
    <property type="entry name" value="HisKA"/>
    <property type="match status" value="1"/>
</dbReference>
<feature type="domain" description="HAMP" evidence="13">
    <location>
        <begin position="187"/>
        <end position="240"/>
    </location>
</feature>
<dbReference type="InterPro" id="IPR004358">
    <property type="entry name" value="Sig_transdc_His_kin-like_C"/>
</dbReference>
<dbReference type="SUPFAM" id="SSF158472">
    <property type="entry name" value="HAMP domain-like"/>
    <property type="match status" value="1"/>
</dbReference>
<dbReference type="Pfam" id="PF02518">
    <property type="entry name" value="HATPase_c"/>
    <property type="match status" value="1"/>
</dbReference>
<accession>A0ABU0F6C4</accession>
<comment type="subcellular location">
    <subcellularLocation>
        <location evidence="2">Cell membrane</location>
    </subcellularLocation>
</comment>
<evidence type="ECO:0000256" key="10">
    <source>
        <dbReference type="ARBA" id="ARBA00023136"/>
    </source>
</evidence>
<evidence type="ECO:0000256" key="5">
    <source>
        <dbReference type="ARBA" id="ARBA00022679"/>
    </source>
</evidence>
<evidence type="ECO:0000256" key="8">
    <source>
        <dbReference type="ARBA" id="ARBA00022989"/>
    </source>
</evidence>
<dbReference type="SUPFAM" id="SSF47384">
    <property type="entry name" value="Homodimeric domain of signal transducing histidine kinase"/>
    <property type="match status" value="1"/>
</dbReference>
<dbReference type="Gene3D" id="3.30.565.10">
    <property type="entry name" value="Histidine kinase-like ATPase, C-terminal domain"/>
    <property type="match status" value="1"/>
</dbReference>
<dbReference type="EMBL" id="JAUSUT010000001">
    <property type="protein sequence ID" value="MDQ0383068.1"/>
    <property type="molecule type" value="Genomic_DNA"/>
</dbReference>
<evidence type="ECO:0000256" key="3">
    <source>
        <dbReference type="ARBA" id="ARBA00012438"/>
    </source>
</evidence>
<dbReference type="InterPro" id="IPR050428">
    <property type="entry name" value="TCS_sensor_his_kinase"/>
</dbReference>
<organism evidence="14 15">
    <name type="scientific">Amycolatopsis thermophila</name>
    <dbReference type="NCBI Taxonomy" id="206084"/>
    <lineage>
        <taxon>Bacteria</taxon>
        <taxon>Bacillati</taxon>
        <taxon>Actinomycetota</taxon>
        <taxon>Actinomycetes</taxon>
        <taxon>Pseudonocardiales</taxon>
        <taxon>Pseudonocardiaceae</taxon>
        <taxon>Amycolatopsis</taxon>
    </lineage>
</organism>
<dbReference type="InterPro" id="IPR003594">
    <property type="entry name" value="HATPase_dom"/>
</dbReference>
<reference evidence="14 15" key="1">
    <citation type="submission" date="2023-07" db="EMBL/GenBank/DDBJ databases">
        <title>Sequencing the genomes of 1000 actinobacteria strains.</title>
        <authorList>
            <person name="Klenk H.-P."/>
        </authorList>
    </citation>
    <scope>NUCLEOTIDE SEQUENCE [LARGE SCALE GENOMIC DNA]</scope>
    <source>
        <strain evidence="14 15">DSM 45805</strain>
    </source>
</reference>
<dbReference type="Gene3D" id="1.10.287.130">
    <property type="match status" value="1"/>
</dbReference>
<dbReference type="CDD" id="cd06225">
    <property type="entry name" value="HAMP"/>
    <property type="match status" value="1"/>
</dbReference>
<dbReference type="PANTHER" id="PTHR45436:SF5">
    <property type="entry name" value="SENSOR HISTIDINE KINASE TRCS"/>
    <property type="match status" value="1"/>
</dbReference>
<feature type="domain" description="Histidine kinase" evidence="12">
    <location>
        <begin position="248"/>
        <end position="464"/>
    </location>
</feature>
<evidence type="ECO:0000313" key="15">
    <source>
        <dbReference type="Proteomes" id="UP001229651"/>
    </source>
</evidence>
<dbReference type="EC" id="2.7.13.3" evidence="3"/>
<evidence type="ECO:0000256" key="11">
    <source>
        <dbReference type="SAM" id="Phobius"/>
    </source>
</evidence>
<protein>
    <recommendedName>
        <fullName evidence="3">histidine kinase</fullName>
        <ecNumber evidence="3">2.7.13.3</ecNumber>
    </recommendedName>
</protein>
<keyword evidence="15" id="KW-1185">Reference proteome</keyword>
<evidence type="ECO:0000256" key="9">
    <source>
        <dbReference type="ARBA" id="ARBA00023012"/>
    </source>
</evidence>
<feature type="transmembrane region" description="Helical" evidence="11">
    <location>
        <begin position="165"/>
        <end position="186"/>
    </location>
</feature>
<keyword evidence="9" id="KW-0902">Two-component regulatory system</keyword>
<dbReference type="Proteomes" id="UP001229651">
    <property type="component" value="Unassembled WGS sequence"/>
</dbReference>
<evidence type="ECO:0000256" key="4">
    <source>
        <dbReference type="ARBA" id="ARBA00022553"/>
    </source>
</evidence>
<evidence type="ECO:0000256" key="6">
    <source>
        <dbReference type="ARBA" id="ARBA00022692"/>
    </source>
</evidence>
<dbReference type="GO" id="GO:0016301">
    <property type="term" value="F:kinase activity"/>
    <property type="evidence" value="ECO:0007669"/>
    <property type="project" value="UniProtKB-KW"/>
</dbReference>
<keyword evidence="7 14" id="KW-0418">Kinase</keyword>
<dbReference type="PROSITE" id="PS50109">
    <property type="entry name" value="HIS_KIN"/>
    <property type="match status" value="1"/>
</dbReference>
<keyword evidence="4" id="KW-0597">Phosphoprotein</keyword>
<evidence type="ECO:0000313" key="14">
    <source>
        <dbReference type="EMBL" id="MDQ0383068.1"/>
    </source>
</evidence>
<dbReference type="RefSeq" id="WP_306998784.1">
    <property type="nucleotide sequence ID" value="NZ_JAUSUT010000001.1"/>
</dbReference>
<evidence type="ECO:0000256" key="2">
    <source>
        <dbReference type="ARBA" id="ARBA00004236"/>
    </source>
</evidence>
<keyword evidence="10 11" id="KW-0472">Membrane</keyword>
<sequence>MSAVWTRLGVRIRTTVVAVAAVAAAIVVAGAAVVLLLGWSLDRSTTEDARSAGRQVAHEIAREGARELTGADVASSGDSASVLQVLDAQGQVITADPALAGLPPLTPVRPAPGHEVVETVSVTVNGSGEDYRLVSAGVAGPGGPYTVVSARSLAPVTEALTRLSLLFAAAALPLLAISALTVYRAVGSALRPVERMRRTVSEITTRDLERRVDVPPGRDEVQRLAVTLNSMLDRLASAQGAQRRFVSDASHELRSPVNTVVTALEVAEHHPEAMSKDELVAVVSRETSRLRELVDDLLLLARTDDATDHPPSGEVDLDDLARAEAERARATVGPKVEIRTEPVKVTGNAAQLRRAIRNLVDNAREHAAERIRVCTRAEGTTAVVEVSDDGPGVPAADRDRIFERFVRRDDARHHGAPGTGGSAGLGLAIVAGIAARHGGSAECTDSTDPVYPGAAFRIRLPSRRQP</sequence>
<dbReference type="InterPro" id="IPR005467">
    <property type="entry name" value="His_kinase_dom"/>
</dbReference>